<organism evidence="2 3">
    <name type="scientific">Ralstonia solanacearum (strain UW551)</name>
    <dbReference type="NCBI Taxonomy" id="342110"/>
    <lineage>
        <taxon>Bacteria</taxon>
        <taxon>Pseudomonadati</taxon>
        <taxon>Pseudomonadota</taxon>
        <taxon>Betaproteobacteria</taxon>
        <taxon>Burkholderiales</taxon>
        <taxon>Burkholderiaceae</taxon>
        <taxon>Ralstonia</taxon>
        <taxon>Ralstonia solanacearum species complex</taxon>
    </lineage>
</organism>
<dbReference type="SUPFAM" id="SSF81606">
    <property type="entry name" value="PP2C-like"/>
    <property type="match status" value="1"/>
</dbReference>
<proteinExistence type="predicted"/>
<protein>
    <submittedName>
        <fullName evidence="2">Protein phosphatase 2C</fullName>
        <ecNumber evidence="2">3.1.3.16</ecNumber>
    </submittedName>
</protein>
<dbReference type="AlphaFoldDB" id="A0AB33VGF9"/>
<feature type="domain" description="PPM-type phosphatase" evidence="1">
    <location>
        <begin position="27"/>
        <end position="266"/>
    </location>
</feature>
<evidence type="ECO:0000313" key="2">
    <source>
        <dbReference type="EMBL" id="EAP73911.1"/>
    </source>
</evidence>
<dbReference type="Pfam" id="PF13672">
    <property type="entry name" value="PP2C_2"/>
    <property type="match status" value="1"/>
</dbReference>
<name>A0AB33VGF9_RALSU</name>
<dbReference type="CDD" id="cd00143">
    <property type="entry name" value="PP2Cc"/>
    <property type="match status" value="1"/>
</dbReference>
<dbReference type="EC" id="3.1.3.16" evidence="2"/>
<dbReference type="PROSITE" id="PS51746">
    <property type="entry name" value="PPM_2"/>
    <property type="match status" value="1"/>
</dbReference>
<dbReference type="SMART" id="SM00331">
    <property type="entry name" value="PP2C_SIG"/>
    <property type="match status" value="1"/>
</dbReference>
<gene>
    <name evidence="2" type="ORF">RRSL_03446</name>
</gene>
<dbReference type="InterPro" id="IPR001932">
    <property type="entry name" value="PPM-type_phosphatase-like_dom"/>
</dbReference>
<dbReference type="InterPro" id="IPR015655">
    <property type="entry name" value="PP2C"/>
</dbReference>
<dbReference type="SMART" id="SM00332">
    <property type="entry name" value="PP2Cc"/>
    <property type="match status" value="1"/>
</dbReference>
<reference evidence="2 3" key="1">
    <citation type="journal article" date="2006" name="Mol. Plant Microbe Interact.">
        <title>Identification of open reading frames unique to a select agent: Ralstonia solanacearum race 3 biovar 2.</title>
        <authorList>
            <person name="Gabriel D.W."/>
            <person name="Allen C."/>
            <person name="Schell M."/>
            <person name="Denny T.P."/>
            <person name="Greenberg J.T."/>
            <person name="Duan Y.P."/>
            <person name="Flores-Cruz Z."/>
            <person name="Huang Q."/>
            <person name="Clifford J.M."/>
            <person name="Presting G."/>
            <person name="Gonzalez E.T."/>
            <person name="Reddy J."/>
            <person name="Elphinstone J."/>
            <person name="Swanson J."/>
            <person name="Yao J."/>
            <person name="Mulholland V."/>
            <person name="Liu L."/>
            <person name="Farmerie W."/>
            <person name="Patnaikuni M."/>
            <person name="Balogh B."/>
            <person name="Norman D."/>
            <person name="Alvarez A."/>
            <person name="Castillo J.A."/>
            <person name="Jones J."/>
            <person name="Saddler G."/>
            <person name="Walunas T."/>
            <person name="Zhukov A."/>
            <person name="Mikhailova N."/>
        </authorList>
    </citation>
    <scope>NUCLEOTIDE SEQUENCE [LARGE SCALE GENOMIC DNA]</scope>
    <source>
        <strain evidence="2 3">UW551</strain>
    </source>
</reference>
<keyword evidence="2" id="KW-0378">Hydrolase</keyword>
<dbReference type="GO" id="GO:0004722">
    <property type="term" value="F:protein serine/threonine phosphatase activity"/>
    <property type="evidence" value="ECO:0007669"/>
    <property type="project" value="UniProtKB-EC"/>
</dbReference>
<dbReference type="Gene3D" id="3.60.40.10">
    <property type="entry name" value="PPM-type phosphatase domain"/>
    <property type="match status" value="1"/>
</dbReference>
<dbReference type="InterPro" id="IPR036457">
    <property type="entry name" value="PPM-type-like_dom_sf"/>
</dbReference>
<evidence type="ECO:0000313" key="3">
    <source>
        <dbReference type="Proteomes" id="UP000005933"/>
    </source>
</evidence>
<dbReference type="PANTHER" id="PTHR13832:SF860">
    <property type="entry name" value="PROTEIN PHOSPHATASE PHPP"/>
    <property type="match status" value="1"/>
</dbReference>
<accession>A0AB33VGF9</accession>
<dbReference type="Proteomes" id="UP000005933">
    <property type="component" value="Unassembled WGS sequence"/>
</dbReference>
<sequence length="326" mass="36364">MMPCRRVPGRPHRFPLIEFSEAAMRFSVYQESKKGARRVNQDRMGYCFTRDAMMMVLCDGLGGHSLGEVAAQQALQTMARQFQRHARPTIRNPHDFLHESIMLAHRDIHRYAETNGLPDAPRTTIVCALAQRGSLHWAHAGDSRMYLMRKGELVTRTRDHSKIENLLQQERVLPMQVANHPERNKIYNCLGSPNLPLIDIGGPVDLEPGDVALLCSDGLWGSVAEDELVDTCTSFSVTQALPELIARALRNAGDTADNTTAIAMMWELDAVTTTQDSVQTDTLPLNAFTTSILDAPQNESGLMSEEEIERSIAEIRAAIDKTTNLR</sequence>
<dbReference type="EMBL" id="AAKL01000008">
    <property type="protein sequence ID" value="EAP73911.1"/>
    <property type="molecule type" value="Genomic_DNA"/>
</dbReference>
<comment type="caution">
    <text evidence="2">The sequence shown here is derived from an EMBL/GenBank/DDBJ whole genome shotgun (WGS) entry which is preliminary data.</text>
</comment>
<evidence type="ECO:0000259" key="1">
    <source>
        <dbReference type="PROSITE" id="PS51746"/>
    </source>
</evidence>
<dbReference type="PANTHER" id="PTHR13832">
    <property type="entry name" value="PROTEIN PHOSPHATASE 2C"/>
    <property type="match status" value="1"/>
</dbReference>